<proteinExistence type="predicted"/>
<comment type="caution">
    <text evidence="3">The sequence shown here is derived from an EMBL/GenBank/DDBJ whole genome shotgun (WGS) entry which is preliminary data.</text>
</comment>
<dbReference type="InterPro" id="IPR024983">
    <property type="entry name" value="CHAT_dom"/>
</dbReference>
<protein>
    <submittedName>
        <fullName evidence="3">CHAT domain-containing protein</fullName>
    </submittedName>
</protein>
<reference evidence="3 4" key="1">
    <citation type="submission" date="2019-07" db="EMBL/GenBank/DDBJ databases">
        <title>Genomic Encyclopedia of Archaeal and Bacterial Type Strains, Phase II (KMG-II): from individual species to whole genera.</title>
        <authorList>
            <person name="Goeker M."/>
        </authorList>
    </citation>
    <scope>NUCLEOTIDE SEQUENCE [LARGE SCALE GENOMIC DNA]</scope>
    <source>
        <strain evidence="3 4">ATCC BAA-2084</strain>
    </source>
</reference>
<evidence type="ECO:0000259" key="2">
    <source>
        <dbReference type="Pfam" id="PF12770"/>
    </source>
</evidence>
<dbReference type="Proteomes" id="UP000320547">
    <property type="component" value="Unassembled WGS sequence"/>
</dbReference>
<evidence type="ECO:0000256" key="1">
    <source>
        <dbReference type="SAM" id="SignalP"/>
    </source>
</evidence>
<evidence type="ECO:0000313" key="4">
    <source>
        <dbReference type="Proteomes" id="UP000320547"/>
    </source>
</evidence>
<feature type="chain" id="PRO_5021798158" evidence="1">
    <location>
        <begin position="25"/>
        <end position="622"/>
    </location>
</feature>
<sequence>MRLRMLVFGVAAWIGSLGLFQASAQNELELPSVGPLIVCAGPADLALPSEECMREEAYWSAQWAVQSSAAQALDAVNARFARGSGELAVLARRLEETQRALADAENRYFAALALPDGSVRERQLAETTPIVEQLKGELSAIELALKGQFPEYANLVAPEPLTALETQALLEPGEGLIMAIPGETGTFIFLVTHSTLDWYRSELSRADLGTFVDDLRLSMGVDGISISSPGFKGLGAALDRATSLSATGGSTDVAGFRGRAFDRAKAFQLYSELFGDLTTKLEELDHVYAVVSGPLSAFPLGALVTRAPEGYDYDPNAMRKTAWLQRSLAITVVPAPTSLRALAGRRETQAEKTFLGIGNACTGWGIPNAPEPPPEICGRIGDLDDIRIGKQSALSDQAQEIGFSQTKREGRITVLSPDELRYTMTYLPGTRSELLQISELLGADPQRDLIMAQKASESWVRSDHSPLSDYRIIVFATHGLVATDGIENLDEPGLILTPPDTASAMDDGFLSASEIAADLELDADFLILSACNTASPSKSGADSLSGLARAFFYAGARSLLVSHWPVLDDIAPKITTATIANFSSMPHKGRANAFREALLPIMNNPETADPYYWAPFVLVGQN</sequence>
<dbReference type="STRING" id="476157.GCA_001663155_01922"/>
<dbReference type="EMBL" id="VLLK01000001">
    <property type="protein sequence ID" value="TWJ09786.1"/>
    <property type="molecule type" value="Genomic_DNA"/>
</dbReference>
<dbReference type="OrthoDB" id="9787760at2"/>
<dbReference type="Pfam" id="PF12770">
    <property type="entry name" value="CHAT"/>
    <property type="match status" value="1"/>
</dbReference>
<name>A0A562UW08_9SPHN</name>
<dbReference type="AlphaFoldDB" id="A0A562UW08"/>
<keyword evidence="4" id="KW-1185">Reference proteome</keyword>
<evidence type="ECO:0000313" key="3">
    <source>
        <dbReference type="EMBL" id="TWJ09786.1"/>
    </source>
</evidence>
<organism evidence="3 4">
    <name type="scientific">Altererythrobacter ishigakiensis</name>
    <dbReference type="NCBI Taxonomy" id="476157"/>
    <lineage>
        <taxon>Bacteria</taxon>
        <taxon>Pseudomonadati</taxon>
        <taxon>Pseudomonadota</taxon>
        <taxon>Alphaproteobacteria</taxon>
        <taxon>Sphingomonadales</taxon>
        <taxon>Erythrobacteraceae</taxon>
        <taxon>Altererythrobacter</taxon>
    </lineage>
</organism>
<gene>
    <name evidence="3" type="ORF">JN10_1432</name>
</gene>
<keyword evidence="1" id="KW-0732">Signal</keyword>
<feature type="domain" description="CHAT" evidence="2">
    <location>
        <begin position="265"/>
        <end position="621"/>
    </location>
</feature>
<feature type="signal peptide" evidence="1">
    <location>
        <begin position="1"/>
        <end position="24"/>
    </location>
</feature>
<accession>A0A562UW08</accession>